<keyword evidence="5 10" id="KW-0132">Cell division</keyword>
<evidence type="ECO:0000256" key="1">
    <source>
        <dbReference type="ARBA" id="ARBA00004651"/>
    </source>
</evidence>
<evidence type="ECO:0000259" key="13">
    <source>
        <dbReference type="Pfam" id="PF18075"/>
    </source>
</evidence>
<keyword evidence="6 11" id="KW-0812">Transmembrane</keyword>
<comment type="similarity">
    <text evidence="2 10">Belongs to the ABC-4 integral membrane protein family. FtsX subfamily.</text>
</comment>
<evidence type="ECO:0000256" key="2">
    <source>
        <dbReference type="ARBA" id="ARBA00007379"/>
    </source>
</evidence>
<evidence type="ECO:0000313" key="14">
    <source>
        <dbReference type="EMBL" id="AKO66122.1"/>
    </source>
</evidence>
<feature type="transmembrane region" description="Helical" evidence="11">
    <location>
        <begin position="270"/>
        <end position="289"/>
    </location>
</feature>
<dbReference type="GO" id="GO:0005886">
    <property type="term" value="C:plasma membrane"/>
    <property type="evidence" value="ECO:0007669"/>
    <property type="project" value="UniProtKB-SubCell"/>
</dbReference>
<keyword evidence="4 10" id="KW-1003">Cell membrane</keyword>
<dbReference type="AlphaFoldDB" id="A0A0H4JCA1"/>
<dbReference type="InterPro" id="IPR003838">
    <property type="entry name" value="ABC3_permease_C"/>
</dbReference>
<keyword evidence="9 10" id="KW-0131">Cell cycle</keyword>
<sequence>MITYLLNHIEAFKVALRRLFYAKAGSLVMFLIIGITTCLPMSALLFLENIKQASSQIEYSAEISIFLINEYKDDDLKTFTSFLKEQPIVSKMTFEKKEDAWVKLQKKIMIDGDSLIERNPLPDSFYLSLATLDENEIDYLVKELKEFAIIDDVLLDSAWVNKLNSILSLGELIINFLGILLLSVLAVIIGNTIRLQALSFKDEIEVSKLIGASNAFIRRPFLYTGIFYGIGGAVVAIAIIKLMIFIFNYYAYVIESILGLNISINDLLITHYLTMITLTIVIGWLASYFSTNRTLSKVKNNS</sequence>
<keyword evidence="8 10" id="KW-0472">Membrane</keyword>
<keyword evidence="7 11" id="KW-1133">Transmembrane helix</keyword>
<name>A0A0H4JCA1_9PROT</name>
<evidence type="ECO:0000256" key="11">
    <source>
        <dbReference type="SAM" id="Phobius"/>
    </source>
</evidence>
<dbReference type="Pfam" id="PF18075">
    <property type="entry name" value="FtsX_ECD"/>
    <property type="match status" value="1"/>
</dbReference>
<feature type="transmembrane region" description="Helical" evidence="11">
    <location>
        <begin position="221"/>
        <end position="240"/>
    </location>
</feature>
<evidence type="ECO:0000256" key="5">
    <source>
        <dbReference type="ARBA" id="ARBA00022618"/>
    </source>
</evidence>
<dbReference type="InterPro" id="IPR004513">
    <property type="entry name" value="FtsX"/>
</dbReference>
<dbReference type="Pfam" id="PF02687">
    <property type="entry name" value="FtsX"/>
    <property type="match status" value="1"/>
</dbReference>
<dbReference type="InterPro" id="IPR040690">
    <property type="entry name" value="FtsX_ECD"/>
</dbReference>
<accession>A0A0H4JCA1</accession>
<protein>
    <recommendedName>
        <fullName evidence="3 10">Cell division protein FtsX</fullName>
    </recommendedName>
</protein>
<proteinExistence type="inferred from homology"/>
<feature type="domain" description="ABC3 transporter permease C-terminal" evidence="12">
    <location>
        <begin position="176"/>
        <end position="295"/>
    </location>
</feature>
<keyword evidence="10" id="KW-0997">Cell inner membrane</keyword>
<dbReference type="PATRIC" id="fig|1623450.3.peg.1072"/>
<dbReference type="Proteomes" id="UP000066549">
    <property type="component" value="Chromosome"/>
</dbReference>
<feature type="domain" description="FtsX extracellular" evidence="13">
    <location>
        <begin position="62"/>
        <end position="153"/>
    </location>
</feature>
<organism evidence="14 15">
    <name type="scientific">Methylophilales bacterium MBRS-H7</name>
    <dbReference type="NCBI Taxonomy" id="1623450"/>
    <lineage>
        <taxon>Bacteria</taxon>
        <taxon>Pseudomonadati</taxon>
        <taxon>Pseudomonadota</taxon>
        <taxon>Betaproteobacteria</taxon>
        <taxon>Nitrosomonadales</taxon>
        <taxon>OM43 clade</taxon>
    </lineage>
</organism>
<comment type="subcellular location">
    <subcellularLocation>
        <location evidence="10">Cell inner membrane</location>
    </subcellularLocation>
    <subcellularLocation>
        <location evidence="1">Cell membrane</location>
        <topology evidence="1">Multi-pass membrane protein</topology>
    </subcellularLocation>
</comment>
<evidence type="ECO:0000313" key="15">
    <source>
        <dbReference type="Proteomes" id="UP000066549"/>
    </source>
</evidence>
<evidence type="ECO:0000256" key="9">
    <source>
        <dbReference type="ARBA" id="ARBA00023306"/>
    </source>
</evidence>
<reference evidence="14 15" key="1">
    <citation type="submission" date="2015-03" db="EMBL/GenBank/DDBJ databases">
        <title>Comparative analysis of the OM43 clade including a novel species from Red Sea uncovers genomic and metabolic diversity among marine methylotrophs.</title>
        <authorList>
            <person name="Jimenez-Infante F."/>
            <person name="Ngugi D.K."/>
            <person name="Vinu M."/>
            <person name="Alam I."/>
            <person name="Kamau A."/>
            <person name="Blom J."/>
            <person name="Bajic V.B."/>
            <person name="Stingl U."/>
        </authorList>
    </citation>
    <scope>NUCLEOTIDE SEQUENCE [LARGE SCALE GENOMIC DNA]</scope>
    <source>
        <strain evidence="14 15">MBRSH7</strain>
    </source>
</reference>
<dbReference type="GO" id="GO:0051301">
    <property type="term" value="P:cell division"/>
    <property type="evidence" value="ECO:0007669"/>
    <property type="project" value="UniProtKB-KW"/>
</dbReference>
<dbReference type="PIRSF" id="PIRSF003097">
    <property type="entry name" value="FtsX"/>
    <property type="match status" value="1"/>
</dbReference>
<comment type="function">
    <text evidence="10">Part of the ABC transporter FtsEX involved in cellular division.</text>
</comment>
<evidence type="ECO:0000256" key="3">
    <source>
        <dbReference type="ARBA" id="ARBA00021907"/>
    </source>
</evidence>
<dbReference type="EMBL" id="CP011002">
    <property type="protein sequence ID" value="AKO66122.1"/>
    <property type="molecule type" value="Genomic_DNA"/>
</dbReference>
<dbReference type="PANTHER" id="PTHR47755:SF1">
    <property type="entry name" value="CELL DIVISION PROTEIN FTSX"/>
    <property type="match status" value="1"/>
</dbReference>
<dbReference type="OrthoDB" id="9813411at2"/>
<evidence type="ECO:0000256" key="7">
    <source>
        <dbReference type="ARBA" id="ARBA00022989"/>
    </source>
</evidence>
<keyword evidence="15" id="KW-1185">Reference proteome</keyword>
<evidence type="ECO:0000256" key="10">
    <source>
        <dbReference type="PIRNR" id="PIRNR003097"/>
    </source>
</evidence>
<dbReference type="Gene3D" id="3.30.70.3040">
    <property type="match status" value="1"/>
</dbReference>
<evidence type="ECO:0000256" key="8">
    <source>
        <dbReference type="ARBA" id="ARBA00023136"/>
    </source>
</evidence>
<dbReference type="PANTHER" id="PTHR47755">
    <property type="entry name" value="CELL DIVISION PROTEIN FTSX"/>
    <property type="match status" value="1"/>
</dbReference>
<evidence type="ECO:0000259" key="12">
    <source>
        <dbReference type="Pfam" id="PF02687"/>
    </source>
</evidence>
<feature type="transmembrane region" description="Helical" evidence="11">
    <location>
        <begin position="172"/>
        <end position="193"/>
    </location>
</feature>
<gene>
    <name evidence="14" type="ORF">VI33_05395</name>
</gene>
<evidence type="ECO:0000256" key="6">
    <source>
        <dbReference type="ARBA" id="ARBA00022692"/>
    </source>
</evidence>
<feature type="transmembrane region" description="Helical" evidence="11">
    <location>
        <begin position="20"/>
        <end position="47"/>
    </location>
</feature>
<dbReference type="GO" id="GO:0032153">
    <property type="term" value="C:cell division site"/>
    <property type="evidence" value="ECO:0007669"/>
    <property type="project" value="TreeGrafter"/>
</dbReference>
<evidence type="ECO:0000256" key="4">
    <source>
        <dbReference type="ARBA" id="ARBA00022475"/>
    </source>
</evidence>